<dbReference type="SUPFAM" id="SSF161111">
    <property type="entry name" value="Cation efflux protein transmembrane domain-like"/>
    <property type="match status" value="1"/>
</dbReference>
<dbReference type="GO" id="GO:0005385">
    <property type="term" value="F:zinc ion transmembrane transporter activity"/>
    <property type="evidence" value="ECO:0007669"/>
    <property type="project" value="TreeGrafter"/>
</dbReference>
<feature type="transmembrane region" description="Helical" evidence="6">
    <location>
        <begin position="91"/>
        <end position="109"/>
    </location>
</feature>
<dbReference type="InterPro" id="IPR058533">
    <property type="entry name" value="Cation_efflux_TM"/>
</dbReference>
<keyword evidence="3" id="KW-0864">Zinc transport</keyword>
<evidence type="ECO:0000256" key="3">
    <source>
        <dbReference type="ARBA" id="ARBA00022906"/>
    </source>
</evidence>
<evidence type="ECO:0000259" key="7">
    <source>
        <dbReference type="Pfam" id="PF01545"/>
    </source>
</evidence>
<proteinExistence type="predicted"/>
<feature type="transmembrane region" description="Helical" evidence="6">
    <location>
        <begin position="53"/>
        <end position="70"/>
    </location>
</feature>
<feature type="transmembrane region" description="Helical" evidence="6">
    <location>
        <begin position="229"/>
        <end position="251"/>
    </location>
</feature>
<organism evidence="8 9">
    <name type="scientific">Hondaea fermentalgiana</name>
    <dbReference type="NCBI Taxonomy" id="2315210"/>
    <lineage>
        <taxon>Eukaryota</taxon>
        <taxon>Sar</taxon>
        <taxon>Stramenopiles</taxon>
        <taxon>Bigyra</taxon>
        <taxon>Labyrinthulomycetes</taxon>
        <taxon>Thraustochytrida</taxon>
        <taxon>Thraustochytriidae</taxon>
        <taxon>Hondaea</taxon>
    </lineage>
</organism>
<evidence type="ECO:0000313" key="9">
    <source>
        <dbReference type="Proteomes" id="UP000241890"/>
    </source>
</evidence>
<comment type="caution">
    <text evidence="8">The sequence shown here is derived from an EMBL/GenBank/DDBJ whole genome shotgun (WGS) entry which is preliminary data.</text>
</comment>
<keyword evidence="9" id="KW-1185">Reference proteome</keyword>
<dbReference type="OrthoDB" id="47927at2759"/>
<dbReference type="InterPro" id="IPR002524">
    <property type="entry name" value="Cation_efflux"/>
</dbReference>
<evidence type="ECO:0000256" key="6">
    <source>
        <dbReference type="SAM" id="Phobius"/>
    </source>
</evidence>
<feature type="transmembrane region" description="Helical" evidence="6">
    <location>
        <begin position="263"/>
        <end position="285"/>
    </location>
</feature>
<sequence>MAAVSRGAEDGGDAVRRSHHARNVALLAVVFVLFGGFALAEIFAAFASSSLSLLGDAASMVVDSLTYALNMLAERRKGLGISERTRIKLELFIPLASVTALFATSVYVLEQAITTILDPPASSQTGDTTMLVFSTVNLVIDVISVFNFARVNRLLGYAVTDVLEAEAGQGVEDDDVEDDEADGDLGYSVNGNEGGAMLVADSDMEQSLLAPERASIALQHKSNTNMCSAYTHVIADTMRSIAVMIAAALSLSFDSINADVADAWAAVAVSVIIFLSLFPLLRGLVQKYRQLKHHQ</sequence>
<dbReference type="Pfam" id="PF01545">
    <property type="entry name" value="Cation_efflux"/>
    <property type="match status" value="1"/>
</dbReference>
<dbReference type="InterPro" id="IPR027469">
    <property type="entry name" value="Cation_efflux_TMD_sf"/>
</dbReference>
<comment type="subcellular location">
    <subcellularLocation>
        <location evidence="1">Membrane</location>
        <topology evidence="1">Multi-pass membrane protein</topology>
    </subcellularLocation>
</comment>
<protein>
    <recommendedName>
        <fullName evidence="7">Cation efflux protein transmembrane domain-containing protein</fullName>
    </recommendedName>
</protein>
<dbReference type="Proteomes" id="UP000241890">
    <property type="component" value="Unassembled WGS sequence"/>
</dbReference>
<keyword evidence="3" id="KW-0862">Zinc</keyword>
<evidence type="ECO:0000313" key="8">
    <source>
        <dbReference type="EMBL" id="GBG34836.1"/>
    </source>
</evidence>
<gene>
    <name evidence="8" type="ORF">FCC1311_110582</name>
</gene>
<dbReference type="NCBIfam" id="TIGR01297">
    <property type="entry name" value="CDF"/>
    <property type="match status" value="1"/>
</dbReference>
<keyword evidence="3" id="KW-0406">Ion transport</keyword>
<evidence type="ECO:0000256" key="5">
    <source>
        <dbReference type="ARBA" id="ARBA00023136"/>
    </source>
</evidence>
<reference evidence="8 9" key="1">
    <citation type="submission" date="2017-12" db="EMBL/GenBank/DDBJ databases">
        <title>Sequencing, de novo assembly and annotation of complete genome of a new Thraustochytrid species, strain FCC1311.</title>
        <authorList>
            <person name="Sedici K."/>
            <person name="Godart F."/>
            <person name="Aiese Cigliano R."/>
            <person name="Sanseverino W."/>
            <person name="Barakat M."/>
            <person name="Ortet P."/>
            <person name="Marechal E."/>
            <person name="Cagnac O."/>
            <person name="Amato A."/>
        </authorList>
    </citation>
    <scope>NUCLEOTIDE SEQUENCE [LARGE SCALE GENOMIC DNA]</scope>
</reference>
<accession>A0A2R5GVG2</accession>
<evidence type="ECO:0000256" key="1">
    <source>
        <dbReference type="ARBA" id="ARBA00004141"/>
    </source>
</evidence>
<keyword evidence="4 6" id="KW-1133">Transmembrane helix</keyword>
<dbReference type="Gene3D" id="1.20.1510.10">
    <property type="entry name" value="Cation efflux protein transmembrane domain"/>
    <property type="match status" value="1"/>
</dbReference>
<name>A0A2R5GVG2_9STRA</name>
<keyword evidence="2 6" id="KW-0812">Transmembrane</keyword>
<feature type="domain" description="Cation efflux protein transmembrane" evidence="7">
    <location>
        <begin position="28"/>
        <end position="282"/>
    </location>
</feature>
<dbReference type="EMBL" id="BEYU01000220">
    <property type="protein sequence ID" value="GBG34836.1"/>
    <property type="molecule type" value="Genomic_DNA"/>
</dbReference>
<evidence type="ECO:0000256" key="2">
    <source>
        <dbReference type="ARBA" id="ARBA00022692"/>
    </source>
</evidence>
<dbReference type="AlphaFoldDB" id="A0A2R5GVG2"/>
<dbReference type="PANTHER" id="PTHR11562">
    <property type="entry name" value="CATION EFFLUX PROTEIN/ ZINC TRANSPORTER"/>
    <property type="match status" value="1"/>
</dbReference>
<feature type="transmembrane region" description="Helical" evidence="6">
    <location>
        <begin position="24"/>
        <end position="47"/>
    </location>
</feature>
<feature type="transmembrane region" description="Helical" evidence="6">
    <location>
        <begin position="129"/>
        <end position="149"/>
    </location>
</feature>
<dbReference type="InParanoid" id="A0A2R5GVG2"/>
<keyword evidence="3" id="KW-0813">Transport</keyword>
<dbReference type="PANTHER" id="PTHR11562:SF17">
    <property type="entry name" value="RE54080P-RELATED"/>
    <property type="match status" value="1"/>
</dbReference>
<dbReference type="GO" id="GO:0005886">
    <property type="term" value="C:plasma membrane"/>
    <property type="evidence" value="ECO:0007669"/>
    <property type="project" value="TreeGrafter"/>
</dbReference>
<evidence type="ECO:0000256" key="4">
    <source>
        <dbReference type="ARBA" id="ARBA00022989"/>
    </source>
</evidence>
<dbReference type="InterPro" id="IPR050681">
    <property type="entry name" value="CDF/SLC30A"/>
</dbReference>
<keyword evidence="5 6" id="KW-0472">Membrane</keyword>